<dbReference type="EMBL" id="JAHMHS010000154">
    <property type="protein sequence ID" value="KAK1711906.1"/>
    <property type="molecule type" value="Genomic_DNA"/>
</dbReference>
<comment type="caution">
    <text evidence="1">The sequence shown here is derived from an EMBL/GenBank/DDBJ whole genome shotgun (WGS) entry which is preliminary data.</text>
</comment>
<accession>A0AAD8XCX5</accession>
<protein>
    <submittedName>
        <fullName evidence="1">Uncharacterized protein</fullName>
    </submittedName>
</protein>
<evidence type="ECO:0000313" key="2">
    <source>
        <dbReference type="Proteomes" id="UP001244207"/>
    </source>
</evidence>
<dbReference type="Proteomes" id="UP001244207">
    <property type="component" value="Unassembled WGS sequence"/>
</dbReference>
<keyword evidence="2" id="KW-1185">Reference proteome</keyword>
<proteinExistence type="predicted"/>
<organism evidence="1 2">
    <name type="scientific">Glomerella acutata</name>
    <name type="common">Colletotrichum acutatum</name>
    <dbReference type="NCBI Taxonomy" id="27357"/>
    <lineage>
        <taxon>Eukaryota</taxon>
        <taxon>Fungi</taxon>
        <taxon>Dikarya</taxon>
        <taxon>Ascomycota</taxon>
        <taxon>Pezizomycotina</taxon>
        <taxon>Sordariomycetes</taxon>
        <taxon>Hypocreomycetidae</taxon>
        <taxon>Glomerellales</taxon>
        <taxon>Glomerellaceae</taxon>
        <taxon>Colletotrichum</taxon>
        <taxon>Colletotrichum acutatum species complex</taxon>
    </lineage>
</organism>
<reference evidence="1" key="1">
    <citation type="submission" date="2021-12" db="EMBL/GenBank/DDBJ databases">
        <title>Comparative genomics, transcriptomics and evolutionary studies reveal genomic signatures of adaptation to plant cell wall in hemibiotrophic fungi.</title>
        <authorList>
            <consortium name="DOE Joint Genome Institute"/>
            <person name="Baroncelli R."/>
            <person name="Diaz J.F."/>
            <person name="Benocci T."/>
            <person name="Peng M."/>
            <person name="Battaglia E."/>
            <person name="Haridas S."/>
            <person name="Andreopoulos W."/>
            <person name="Labutti K."/>
            <person name="Pangilinan J."/>
            <person name="Floch G.L."/>
            <person name="Makela M.R."/>
            <person name="Henrissat B."/>
            <person name="Grigoriev I.V."/>
            <person name="Crouch J.A."/>
            <person name="De Vries R.P."/>
            <person name="Sukno S.A."/>
            <person name="Thon M.R."/>
        </authorList>
    </citation>
    <scope>NUCLEOTIDE SEQUENCE</scope>
    <source>
        <strain evidence="1">CBS 112980</strain>
    </source>
</reference>
<name>A0AAD8XCX5_GLOAC</name>
<evidence type="ECO:0000313" key="1">
    <source>
        <dbReference type="EMBL" id="KAK1711906.1"/>
    </source>
</evidence>
<dbReference type="AlphaFoldDB" id="A0AAD8XCX5"/>
<dbReference type="RefSeq" id="XP_060359230.1">
    <property type="nucleotide sequence ID" value="XM_060501066.1"/>
</dbReference>
<gene>
    <name evidence="1" type="ORF">BDZ83DRAFT_108051</name>
</gene>
<sequence>MSCLWHCIGPPIFVSTSVLELATLAGPTMRNHPPLGHRHIQTVLIPSFRLLCLIDLCGRWWGSCVFHRARVLAFVNLTSHPGLAWGSSTVHATSTNRLSQT</sequence>
<dbReference type="GeneID" id="85384966"/>